<reference evidence="3" key="1">
    <citation type="submission" date="2017-12" db="EMBL/GenBank/DDBJ databases">
        <authorList>
            <consortium name="DOE Joint Genome Institute"/>
            <person name="Mondo S.J."/>
            <person name="Kjaerbolling I."/>
            <person name="Vesth T.C."/>
            <person name="Frisvad J.C."/>
            <person name="Nybo J.L."/>
            <person name="Theobald S."/>
            <person name="Kuo A."/>
            <person name="Bowyer P."/>
            <person name="Matsuda Y."/>
            <person name="Lyhne E.K."/>
            <person name="Kogle M.E."/>
            <person name="Clum A."/>
            <person name="Lipzen A."/>
            <person name="Salamov A."/>
            <person name="Ngan C.Y."/>
            <person name="Daum C."/>
            <person name="Chiniquy J."/>
            <person name="Barry K."/>
            <person name="LaButti K."/>
            <person name="Haridas S."/>
            <person name="Simmons B.A."/>
            <person name="Magnuson J.K."/>
            <person name="Mortensen U.H."/>
            <person name="Larsen T.O."/>
            <person name="Grigoriev I.V."/>
            <person name="Baker S.E."/>
            <person name="Andersen M.R."/>
            <person name="Nordberg H.P."/>
            <person name="Cantor M.N."/>
            <person name="Hua S.X."/>
        </authorList>
    </citation>
    <scope>NUCLEOTIDE SEQUENCE [LARGE SCALE GENOMIC DNA]</scope>
    <source>
        <strain evidence="3">IBT 19404</strain>
    </source>
</reference>
<evidence type="ECO:0000313" key="2">
    <source>
        <dbReference type="EMBL" id="PLN81872.1"/>
    </source>
</evidence>
<keyword evidence="1" id="KW-0472">Membrane</keyword>
<protein>
    <submittedName>
        <fullName evidence="2">Uncharacterized protein</fullName>
    </submittedName>
</protein>
<proteinExistence type="predicted"/>
<dbReference type="Proteomes" id="UP000235023">
    <property type="component" value="Unassembled WGS sequence"/>
</dbReference>
<keyword evidence="3" id="KW-1185">Reference proteome</keyword>
<feature type="transmembrane region" description="Helical" evidence="1">
    <location>
        <begin position="32"/>
        <end position="55"/>
    </location>
</feature>
<keyword evidence="1" id="KW-0812">Transmembrane</keyword>
<name>A0A2J5HWR1_9EURO</name>
<gene>
    <name evidence="2" type="ORF">BDW42DRAFT_168028</name>
</gene>
<evidence type="ECO:0000256" key="1">
    <source>
        <dbReference type="SAM" id="Phobius"/>
    </source>
</evidence>
<keyword evidence="1" id="KW-1133">Transmembrane helix</keyword>
<dbReference type="EMBL" id="KZ559532">
    <property type="protein sequence ID" value="PLN81872.1"/>
    <property type="molecule type" value="Genomic_DNA"/>
</dbReference>
<evidence type="ECO:0000313" key="3">
    <source>
        <dbReference type="Proteomes" id="UP000235023"/>
    </source>
</evidence>
<accession>A0A2J5HWR1</accession>
<organism evidence="2 3">
    <name type="scientific">Aspergillus taichungensis</name>
    <dbReference type="NCBI Taxonomy" id="482145"/>
    <lineage>
        <taxon>Eukaryota</taxon>
        <taxon>Fungi</taxon>
        <taxon>Dikarya</taxon>
        <taxon>Ascomycota</taxon>
        <taxon>Pezizomycotina</taxon>
        <taxon>Eurotiomycetes</taxon>
        <taxon>Eurotiomycetidae</taxon>
        <taxon>Eurotiales</taxon>
        <taxon>Aspergillaceae</taxon>
        <taxon>Aspergillus</taxon>
        <taxon>Aspergillus subgen. Circumdati</taxon>
    </lineage>
</organism>
<sequence>MSPHLSCSAGTVGLDTSIMETRTRFPQNERWMVFHSVLLVVGCDMIGIRVAMVVLDVQLVIKGKPLIIKAPIDHRRSGITNCYRFADLRPPLD</sequence>
<dbReference type="AlphaFoldDB" id="A0A2J5HWR1"/>